<dbReference type="InterPro" id="IPR051981">
    <property type="entry name" value="Glycosyltransf_32"/>
</dbReference>
<comment type="similarity">
    <text evidence="2">Belongs to the glycosyltransferase 32 family.</text>
</comment>
<dbReference type="Pfam" id="PF04572">
    <property type="entry name" value="Gb3_synth"/>
    <property type="match status" value="1"/>
</dbReference>
<keyword evidence="3" id="KW-0328">Glycosyltransferase</keyword>
<dbReference type="PANTHER" id="PTHR12042:SF21">
    <property type="entry name" value="ALPHA1,4-GALACTOSYLTRANSFERASE 1-RELATED"/>
    <property type="match status" value="1"/>
</dbReference>
<dbReference type="InterPro" id="IPR007652">
    <property type="entry name" value="A1-4-GlycosylTfrase_dom"/>
</dbReference>
<keyword evidence="6" id="KW-0472">Membrane</keyword>
<comment type="subcellular location">
    <subcellularLocation>
        <location evidence="1">Golgi apparatus membrane</location>
        <topology evidence="1">Single-pass type II membrane protein</topology>
    </subcellularLocation>
</comment>
<gene>
    <name evidence="8" type="ORF">GHT06_010086</name>
</gene>
<evidence type="ECO:0000256" key="4">
    <source>
        <dbReference type="ARBA" id="ARBA00022679"/>
    </source>
</evidence>
<dbReference type="Pfam" id="PF04488">
    <property type="entry name" value="Gly_transf_sug"/>
    <property type="match status" value="1"/>
</dbReference>
<evidence type="ECO:0000256" key="1">
    <source>
        <dbReference type="ARBA" id="ARBA00004323"/>
    </source>
</evidence>
<dbReference type="AlphaFoldDB" id="A0AAD5KY77"/>
<dbReference type="Proteomes" id="UP000820818">
    <property type="component" value="Linkage Group LG2"/>
</dbReference>
<evidence type="ECO:0000256" key="3">
    <source>
        <dbReference type="ARBA" id="ARBA00022676"/>
    </source>
</evidence>
<proteinExistence type="inferred from homology"/>
<dbReference type="InterPro" id="IPR029044">
    <property type="entry name" value="Nucleotide-diphossugar_trans"/>
</dbReference>
<dbReference type="SUPFAM" id="SSF53448">
    <property type="entry name" value="Nucleotide-diphospho-sugar transferases"/>
    <property type="match status" value="1"/>
</dbReference>
<evidence type="ECO:0000259" key="7">
    <source>
        <dbReference type="Pfam" id="PF04572"/>
    </source>
</evidence>
<evidence type="ECO:0000313" key="9">
    <source>
        <dbReference type="Proteomes" id="UP000820818"/>
    </source>
</evidence>
<evidence type="ECO:0000256" key="5">
    <source>
        <dbReference type="ARBA" id="ARBA00023034"/>
    </source>
</evidence>
<organism evidence="8 9">
    <name type="scientific">Daphnia sinensis</name>
    <dbReference type="NCBI Taxonomy" id="1820382"/>
    <lineage>
        <taxon>Eukaryota</taxon>
        <taxon>Metazoa</taxon>
        <taxon>Ecdysozoa</taxon>
        <taxon>Arthropoda</taxon>
        <taxon>Crustacea</taxon>
        <taxon>Branchiopoda</taxon>
        <taxon>Diplostraca</taxon>
        <taxon>Cladocera</taxon>
        <taxon>Anomopoda</taxon>
        <taxon>Daphniidae</taxon>
        <taxon>Daphnia</taxon>
        <taxon>Daphnia similis group</taxon>
    </lineage>
</organism>
<dbReference type="PANTHER" id="PTHR12042">
    <property type="entry name" value="LACTOSYLCERAMIDE 4-ALPHA-GALACTOSYLTRANSFERASE ALPHA- 1,4-GALACTOSYLTRANSFERASE"/>
    <property type="match status" value="1"/>
</dbReference>
<evidence type="ECO:0000313" key="8">
    <source>
        <dbReference type="EMBL" id="KAI9562632.1"/>
    </source>
</evidence>
<evidence type="ECO:0000256" key="2">
    <source>
        <dbReference type="ARBA" id="ARBA00009003"/>
    </source>
</evidence>
<protein>
    <recommendedName>
        <fullName evidence="7">Alpha 1,4-glycosyltransferase domain-containing protein</fullName>
    </recommendedName>
</protein>
<keyword evidence="9" id="KW-1185">Reference proteome</keyword>
<dbReference type="Gene3D" id="3.90.550.20">
    <property type="match status" value="1"/>
</dbReference>
<sequence>MHETSGRGCLNARQSCAVESAARNNPGRPVQLFMRQPFKDNGSRSHAWLNVLRHYNNVEIIRLSDEMQYFNNTALFGWYMAAKWRQDGTQLSDYFRSVSLFRGGGLLLDLDSVVTIKPLNRMKWNNFFVVKRSDENSLDGRITVQMLHLIHGHHLIDEVILNMANMDSKEAPNGRRFGAAIEASVSRICGGNDPDKHFKNRCLDVRLIDEENVFLPSLNSPHWRRLRYAATTRTEKKMIKKSIEAHDAVLVTWESMGYIKRNLRDSVYSSLLADHCPLTFASSNNFAC</sequence>
<accession>A0AAD5KY77</accession>
<keyword evidence="5" id="KW-0333">Golgi apparatus</keyword>
<dbReference type="GO" id="GO:0016758">
    <property type="term" value="F:hexosyltransferase activity"/>
    <property type="evidence" value="ECO:0007669"/>
    <property type="project" value="TreeGrafter"/>
</dbReference>
<comment type="caution">
    <text evidence="8">The sequence shown here is derived from an EMBL/GenBank/DDBJ whole genome shotgun (WGS) entry which is preliminary data.</text>
</comment>
<dbReference type="GO" id="GO:0006688">
    <property type="term" value="P:glycosphingolipid biosynthetic process"/>
    <property type="evidence" value="ECO:0007669"/>
    <property type="project" value="TreeGrafter"/>
</dbReference>
<reference evidence="8 9" key="1">
    <citation type="submission" date="2022-05" db="EMBL/GenBank/DDBJ databases">
        <title>A multi-omics perspective on studying reproductive biology in Daphnia sinensis.</title>
        <authorList>
            <person name="Jia J."/>
        </authorList>
    </citation>
    <scope>NUCLEOTIDE SEQUENCE [LARGE SCALE GENOMIC DNA]</scope>
    <source>
        <strain evidence="8 9">WSL</strain>
    </source>
</reference>
<dbReference type="EMBL" id="WJBH02000002">
    <property type="protein sequence ID" value="KAI9562632.1"/>
    <property type="molecule type" value="Genomic_DNA"/>
</dbReference>
<keyword evidence="4" id="KW-0808">Transferase</keyword>
<dbReference type="GO" id="GO:0000139">
    <property type="term" value="C:Golgi membrane"/>
    <property type="evidence" value="ECO:0007669"/>
    <property type="project" value="UniProtKB-SubCell"/>
</dbReference>
<name>A0AAD5KY77_9CRUS</name>
<feature type="domain" description="Alpha 1,4-glycosyltransferase" evidence="7">
    <location>
        <begin position="152"/>
        <end position="282"/>
    </location>
</feature>
<evidence type="ECO:0000256" key="6">
    <source>
        <dbReference type="ARBA" id="ARBA00023136"/>
    </source>
</evidence>
<dbReference type="InterPro" id="IPR007577">
    <property type="entry name" value="GlycoTrfase_DXD_sugar-bd_CS"/>
</dbReference>